<name>A0A699KYH5_TANCI</name>
<reference evidence="2" key="1">
    <citation type="journal article" date="2019" name="Sci. Rep.">
        <title>Draft genome of Tanacetum cinerariifolium, the natural source of mosquito coil.</title>
        <authorList>
            <person name="Yamashiro T."/>
            <person name="Shiraishi A."/>
            <person name="Satake H."/>
            <person name="Nakayama K."/>
        </authorList>
    </citation>
    <scope>NUCLEOTIDE SEQUENCE</scope>
</reference>
<evidence type="ECO:0000256" key="1">
    <source>
        <dbReference type="SAM" id="MobiDB-lite"/>
    </source>
</evidence>
<dbReference type="EMBL" id="BKCJ010554160">
    <property type="protein sequence ID" value="GFB11021.1"/>
    <property type="molecule type" value="Genomic_DNA"/>
</dbReference>
<sequence length="72" mass="7837">MGVRRIEEEVDSDFLSDAHSRTGPAESGESCESKNEGCNNATLARWSDVASVRVCYCTVSLRWSSLVDPIVG</sequence>
<evidence type="ECO:0000313" key="2">
    <source>
        <dbReference type="EMBL" id="GFB11021.1"/>
    </source>
</evidence>
<comment type="caution">
    <text evidence="2">The sequence shown here is derived from an EMBL/GenBank/DDBJ whole genome shotgun (WGS) entry which is preliminary data.</text>
</comment>
<protein>
    <submittedName>
        <fullName evidence="2">Uncharacterized protein</fullName>
    </submittedName>
</protein>
<feature type="region of interest" description="Disordered" evidence="1">
    <location>
        <begin position="1"/>
        <end position="36"/>
    </location>
</feature>
<proteinExistence type="predicted"/>
<dbReference type="AlphaFoldDB" id="A0A699KYH5"/>
<accession>A0A699KYH5</accession>
<gene>
    <name evidence="2" type="ORF">Tci_682992</name>
</gene>
<organism evidence="2">
    <name type="scientific">Tanacetum cinerariifolium</name>
    <name type="common">Dalmatian daisy</name>
    <name type="synonym">Chrysanthemum cinerariifolium</name>
    <dbReference type="NCBI Taxonomy" id="118510"/>
    <lineage>
        <taxon>Eukaryota</taxon>
        <taxon>Viridiplantae</taxon>
        <taxon>Streptophyta</taxon>
        <taxon>Embryophyta</taxon>
        <taxon>Tracheophyta</taxon>
        <taxon>Spermatophyta</taxon>
        <taxon>Magnoliopsida</taxon>
        <taxon>eudicotyledons</taxon>
        <taxon>Gunneridae</taxon>
        <taxon>Pentapetalae</taxon>
        <taxon>asterids</taxon>
        <taxon>campanulids</taxon>
        <taxon>Asterales</taxon>
        <taxon>Asteraceae</taxon>
        <taxon>Asteroideae</taxon>
        <taxon>Anthemideae</taxon>
        <taxon>Anthemidinae</taxon>
        <taxon>Tanacetum</taxon>
    </lineage>
</organism>